<dbReference type="InterPro" id="IPR003284">
    <property type="entry name" value="Sal_SpvB"/>
</dbReference>
<dbReference type="InterPro" id="IPR028994">
    <property type="entry name" value="Integrin_alpha_N"/>
</dbReference>
<evidence type="ECO:0000256" key="3">
    <source>
        <dbReference type="ARBA" id="ARBA00022729"/>
    </source>
</evidence>
<dbReference type="Pfam" id="PF03534">
    <property type="entry name" value="SpvB"/>
    <property type="match status" value="1"/>
</dbReference>
<accession>A0A1G2DCA9</accession>
<keyword evidence="2" id="KW-0964">Secreted</keyword>
<dbReference type="GO" id="GO:0005737">
    <property type="term" value="C:cytoplasm"/>
    <property type="evidence" value="ECO:0007669"/>
    <property type="project" value="InterPro"/>
</dbReference>
<organism evidence="5 6">
    <name type="scientific">Candidatus Lloydbacteria bacterium RIFCSPHIGHO2_02_FULL_54_17</name>
    <dbReference type="NCBI Taxonomy" id="1798664"/>
    <lineage>
        <taxon>Bacteria</taxon>
        <taxon>Candidatus Lloydiibacteriota</taxon>
    </lineage>
</organism>
<dbReference type="NCBIfam" id="TIGR01643">
    <property type="entry name" value="YD_repeat_2x"/>
    <property type="match status" value="1"/>
</dbReference>
<dbReference type="Gene3D" id="2.180.10.10">
    <property type="entry name" value="RHS repeat-associated core"/>
    <property type="match status" value="2"/>
</dbReference>
<dbReference type="InterPro" id="IPR006530">
    <property type="entry name" value="YD"/>
</dbReference>
<comment type="caution">
    <text evidence="5">The sequence shown here is derived from an EMBL/GenBank/DDBJ whole genome shotgun (WGS) entry which is preliminary data.</text>
</comment>
<dbReference type="InterPro" id="IPR013517">
    <property type="entry name" value="FG-GAP"/>
</dbReference>
<name>A0A1G2DCA9_9BACT</name>
<keyword evidence="3" id="KW-0732">Signal</keyword>
<protein>
    <recommendedName>
        <fullName evidence="7">Insecticide toxin TcdB middle/N-terminal domain-containing protein</fullName>
    </recommendedName>
</protein>
<evidence type="ECO:0008006" key="7">
    <source>
        <dbReference type="Google" id="ProtNLM"/>
    </source>
</evidence>
<evidence type="ECO:0000256" key="1">
    <source>
        <dbReference type="ARBA" id="ARBA00004613"/>
    </source>
</evidence>
<evidence type="ECO:0000256" key="2">
    <source>
        <dbReference type="ARBA" id="ARBA00022525"/>
    </source>
</evidence>
<dbReference type="PANTHER" id="PTHR44103">
    <property type="entry name" value="PROPROTEIN CONVERTASE P"/>
    <property type="match status" value="1"/>
</dbReference>
<evidence type="ECO:0000313" key="5">
    <source>
        <dbReference type="EMBL" id="OGZ10561.1"/>
    </source>
</evidence>
<sequence length="1348" mass="147550">MHTPNIFSTTTFPLDGTTYYWRTRLWDQYDGAGEWSTTTDYFIMQITGDYMAKVDDGSFMRYALNADGYWVAYDKRGWKYTFGATGNGRISDLSNSAKIYRWYLEEVADPNGNKVLYRYTKDGGQVYPDYIDYTDREGGFIFEANFLNCGEGGYYSCGTAATSSTYGFSVYTRYRVADITATVNGTLVRRITPSYATGDTTSRSLLASIQEVGGYSEDNGYRATDAIVFPPTLFSYQTSTTTWVEVADANSWQINFNTSDNSNNDYGWRLFDINGDALPDWSKSDGSSQAVLLNTGSKWSTSTAWTIPVAFSSGNIEQGVRMAEVNGDGLVDIIAASSTKVVYLNNGTSTWMASTTWSFPVSFIDSGNRDQGVQIVDVNGDGLTDVLHSHYASTTGTTTAVYTNTGHGWSQDTGWSIPENFVEDLRDPGTRLHDFNGDGLVDILRSSSVSPGISRTYVNSGRGWELDPSASTIGEAFSDGSDIGSSDKAIRFADMNGDGRVDIMRGLALNERRIYIAGGGTIFNTLPEAFQDTAYKNYGVHMNDIDGDGEIDVMRGYYDSTTGTTTRKVYLKNGNVPDLLKEVSTSRKGKTTAVYQGSPEYQDGAGLLLNPNLPFVTQTVRTLTTDSGSYVSSGRVIATTTYSYQRGYFYGTSTDPLLRQFAGFGLVFATNPVSAVTKTYFHQGNWGDAANGEYGDHIAKAGRPYRVESYDQGGNLFSRTINKWGRADYGDGRNFVKLGQTLTQIFDGDTSHRDTAASTTYSDTTGDLTLLVNYGEVLGNSDGTWSDTGTDLASTTYSYAASSTLPAMSLPSRELLVDQSGNTVKDTKWYYDSLATGLVTYGNQTKEERLVAGSLYASTTRTYDVYGNVATSSDPLGNRTGYVYDGYNLLPIAMRNALNQEKLVSYDYSLGKAATTTDENNQTVVTVFDNLDRPVVEKQPDFSTPAMLVTKTTYVYTDSTTTPSTVFRSDYLSSATTTDSYTYLDGFDRTIQAKREAESANGWITKDTLYNTIGKVGEESLPYFSTSATYSAPTTTTALFVTHRYDATGRVQTTANAVGTTTNAYSDWRLTVTDPLSNSKDFNKDAYGNLASVVEYPSAGATTTYTWNLLNKLTKLTDAAANVRNFSYDNLGRLVGSEDLHASGDTAFGTTSRQYDAAGNLIQTYTPHGTAINYTYDALNRILSEDSTTTASGLTDIIYRYDNCTNGKGRLCEVSANNAATTTYLYNPVGLVATEAKQIGTAWATTTRTYFRNGAQDTLTYPNAYQVSYVYNDAGDMNRVLAKSPSASVWSAVIESTNYGPHGFPVTQDYGNNTKTLTTYDATVLYRLFRKETYSTSTTSGSPEQLSP</sequence>
<keyword evidence="4" id="KW-0843">Virulence</keyword>
<dbReference type="GO" id="GO:0005576">
    <property type="term" value="C:extracellular region"/>
    <property type="evidence" value="ECO:0007669"/>
    <property type="project" value="UniProtKB-SubCell"/>
</dbReference>
<dbReference type="EMBL" id="MHLO01000050">
    <property type="protein sequence ID" value="OGZ10561.1"/>
    <property type="molecule type" value="Genomic_DNA"/>
</dbReference>
<dbReference type="InterPro" id="IPR031325">
    <property type="entry name" value="RHS_repeat"/>
</dbReference>
<dbReference type="PANTHER" id="PTHR44103:SF1">
    <property type="entry name" value="PROPROTEIN CONVERTASE P"/>
    <property type="match status" value="1"/>
</dbReference>
<dbReference type="Proteomes" id="UP000178636">
    <property type="component" value="Unassembled WGS sequence"/>
</dbReference>
<comment type="subcellular location">
    <subcellularLocation>
        <location evidence="1">Secreted</location>
    </subcellularLocation>
</comment>
<evidence type="ECO:0000256" key="4">
    <source>
        <dbReference type="ARBA" id="ARBA00023026"/>
    </source>
</evidence>
<gene>
    <name evidence="5" type="ORF">A3C93_01965</name>
</gene>
<dbReference type="STRING" id="1798664.A3C93_01965"/>
<dbReference type="Pfam" id="PF05593">
    <property type="entry name" value="RHS_repeat"/>
    <property type="match status" value="1"/>
</dbReference>
<evidence type="ECO:0000313" key="6">
    <source>
        <dbReference type="Proteomes" id="UP000178636"/>
    </source>
</evidence>
<dbReference type="Pfam" id="PF13517">
    <property type="entry name" value="FG-GAP_3"/>
    <property type="match status" value="2"/>
</dbReference>
<dbReference type="SUPFAM" id="SSF69318">
    <property type="entry name" value="Integrin alpha N-terminal domain"/>
    <property type="match status" value="1"/>
</dbReference>
<reference evidence="5 6" key="1">
    <citation type="journal article" date="2016" name="Nat. Commun.">
        <title>Thousands of microbial genomes shed light on interconnected biogeochemical processes in an aquifer system.</title>
        <authorList>
            <person name="Anantharaman K."/>
            <person name="Brown C.T."/>
            <person name="Hug L.A."/>
            <person name="Sharon I."/>
            <person name="Castelle C.J."/>
            <person name="Probst A.J."/>
            <person name="Thomas B.C."/>
            <person name="Singh A."/>
            <person name="Wilkins M.J."/>
            <person name="Karaoz U."/>
            <person name="Brodie E.L."/>
            <person name="Williams K.H."/>
            <person name="Hubbard S.S."/>
            <person name="Banfield J.F."/>
        </authorList>
    </citation>
    <scope>NUCLEOTIDE SEQUENCE [LARGE SCALE GENOMIC DNA]</scope>
</reference>
<proteinExistence type="predicted"/>